<sequence length="260" mass="29648">MGLEMAYEWNDRIPALLMINPPTLIEGVDDELVCRVPNGEFRPFTISLVWDSIRDSANLCIPKHAFNLWLVVNSKLKTQDRLRQWDVGPETDLNLLRCLFCDNQLDSHAHLFFECPLSLQGGTRVRALGRMDNIPPRLEDVVSYLIPLSKGGSATSVISHLLLAASCYSIWHERNSRLFKKGMKSYTQVFDDIVTIVWLKIISFRFTMNSSRIRRILDTWRLPGSVIIASSSTRGVPGMGCTLFPYSKVFPFRFFLGKGF</sequence>
<gene>
    <name evidence="2" type="ORF">CTI12_AA521600</name>
</gene>
<protein>
    <submittedName>
        <fullName evidence="2">Reverse transcriptase domain, Reverse transcriptase zinc-binding domain protein</fullName>
    </submittedName>
</protein>
<organism evidence="2 3">
    <name type="scientific">Artemisia annua</name>
    <name type="common">Sweet wormwood</name>
    <dbReference type="NCBI Taxonomy" id="35608"/>
    <lineage>
        <taxon>Eukaryota</taxon>
        <taxon>Viridiplantae</taxon>
        <taxon>Streptophyta</taxon>
        <taxon>Embryophyta</taxon>
        <taxon>Tracheophyta</taxon>
        <taxon>Spermatophyta</taxon>
        <taxon>Magnoliopsida</taxon>
        <taxon>eudicotyledons</taxon>
        <taxon>Gunneridae</taxon>
        <taxon>Pentapetalae</taxon>
        <taxon>asterids</taxon>
        <taxon>campanulids</taxon>
        <taxon>Asterales</taxon>
        <taxon>Asteraceae</taxon>
        <taxon>Asteroideae</taxon>
        <taxon>Anthemideae</taxon>
        <taxon>Artemisiinae</taxon>
        <taxon>Artemisia</taxon>
    </lineage>
</organism>
<accession>A0A2U1L7N0</accession>
<dbReference type="AlphaFoldDB" id="A0A2U1L7N0"/>
<feature type="domain" description="Reverse transcriptase zinc-binding" evidence="1">
    <location>
        <begin position="59"/>
        <end position="119"/>
    </location>
</feature>
<keyword evidence="2" id="KW-0548">Nucleotidyltransferase</keyword>
<dbReference type="EMBL" id="PKPP01011006">
    <property type="protein sequence ID" value="PWA44982.1"/>
    <property type="molecule type" value="Genomic_DNA"/>
</dbReference>
<dbReference type="OrthoDB" id="1938430at2759"/>
<comment type="caution">
    <text evidence="2">The sequence shown here is derived from an EMBL/GenBank/DDBJ whole genome shotgun (WGS) entry which is preliminary data.</text>
</comment>
<dbReference type="STRING" id="35608.A0A2U1L7N0"/>
<proteinExistence type="predicted"/>
<evidence type="ECO:0000259" key="1">
    <source>
        <dbReference type="Pfam" id="PF13966"/>
    </source>
</evidence>
<keyword evidence="2" id="KW-0695">RNA-directed DNA polymerase</keyword>
<keyword evidence="3" id="KW-1185">Reference proteome</keyword>
<keyword evidence="2" id="KW-0808">Transferase</keyword>
<reference evidence="2 3" key="1">
    <citation type="journal article" date="2018" name="Mol. Plant">
        <title>The genome of Artemisia annua provides insight into the evolution of Asteraceae family and artemisinin biosynthesis.</title>
        <authorList>
            <person name="Shen Q."/>
            <person name="Zhang L."/>
            <person name="Liao Z."/>
            <person name="Wang S."/>
            <person name="Yan T."/>
            <person name="Shi P."/>
            <person name="Liu M."/>
            <person name="Fu X."/>
            <person name="Pan Q."/>
            <person name="Wang Y."/>
            <person name="Lv Z."/>
            <person name="Lu X."/>
            <person name="Zhang F."/>
            <person name="Jiang W."/>
            <person name="Ma Y."/>
            <person name="Chen M."/>
            <person name="Hao X."/>
            <person name="Li L."/>
            <person name="Tang Y."/>
            <person name="Lv G."/>
            <person name="Zhou Y."/>
            <person name="Sun X."/>
            <person name="Brodelius P.E."/>
            <person name="Rose J.K.C."/>
            <person name="Tang K."/>
        </authorList>
    </citation>
    <scope>NUCLEOTIDE SEQUENCE [LARGE SCALE GENOMIC DNA]</scope>
    <source>
        <strain evidence="3">cv. Huhao1</strain>
        <tissue evidence="2">Leaf</tissue>
    </source>
</reference>
<name>A0A2U1L7N0_ARTAN</name>
<dbReference type="Pfam" id="PF13966">
    <property type="entry name" value="zf-RVT"/>
    <property type="match status" value="1"/>
</dbReference>
<evidence type="ECO:0000313" key="3">
    <source>
        <dbReference type="Proteomes" id="UP000245207"/>
    </source>
</evidence>
<dbReference type="InterPro" id="IPR026960">
    <property type="entry name" value="RVT-Znf"/>
</dbReference>
<dbReference type="PANTHER" id="PTHR33116">
    <property type="entry name" value="REVERSE TRANSCRIPTASE ZINC-BINDING DOMAIN-CONTAINING PROTEIN-RELATED-RELATED"/>
    <property type="match status" value="1"/>
</dbReference>
<evidence type="ECO:0000313" key="2">
    <source>
        <dbReference type="EMBL" id="PWA44982.1"/>
    </source>
</evidence>
<dbReference type="GO" id="GO:0003964">
    <property type="term" value="F:RNA-directed DNA polymerase activity"/>
    <property type="evidence" value="ECO:0007669"/>
    <property type="project" value="UniProtKB-KW"/>
</dbReference>
<dbReference type="Proteomes" id="UP000245207">
    <property type="component" value="Unassembled WGS sequence"/>
</dbReference>
<dbReference type="PANTHER" id="PTHR33116:SF78">
    <property type="entry name" value="OS12G0587133 PROTEIN"/>
    <property type="match status" value="1"/>
</dbReference>